<reference evidence="2" key="1">
    <citation type="submission" date="2016-10" db="EMBL/GenBank/DDBJ databases">
        <authorList>
            <person name="Varghese N."/>
            <person name="Submissions S."/>
        </authorList>
    </citation>
    <scope>NUCLEOTIDE SEQUENCE [LARGE SCALE GENOMIC DNA]</scope>
    <source>
        <strain evidence="2">LMG 26383,CCUG 61248,R- 45681</strain>
    </source>
</reference>
<dbReference type="OrthoDB" id="8161811at2"/>
<dbReference type="RefSeq" id="WP_091832671.1">
    <property type="nucleotide sequence ID" value="NZ_FOAN01000003.1"/>
</dbReference>
<gene>
    <name evidence="1" type="ORF">SAMN04515666_10363</name>
</gene>
<keyword evidence="2" id="KW-1185">Reference proteome</keyword>
<name>A0A1H7NAK3_9HYPH</name>
<evidence type="ECO:0000313" key="2">
    <source>
        <dbReference type="Proteomes" id="UP000199664"/>
    </source>
</evidence>
<protein>
    <submittedName>
        <fullName evidence="1">Uncharacterized protein</fullName>
    </submittedName>
</protein>
<dbReference type="Proteomes" id="UP000199664">
    <property type="component" value="Unassembled WGS sequence"/>
</dbReference>
<proteinExistence type="predicted"/>
<evidence type="ECO:0000313" key="1">
    <source>
        <dbReference type="EMBL" id="SEL20309.1"/>
    </source>
</evidence>
<sequence>MSAERVTFKAIRNGVATEIAADAIEICLPDGLSFKVMAFAGRKGSATLHMPADDPQAPSFDVFCVEPGAANTLFVSVDRVQKRQIEG</sequence>
<accession>A0A1H7NAK3</accession>
<dbReference type="AlphaFoldDB" id="A0A1H7NAK3"/>
<dbReference type="EMBL" id="FOAN01000003">
    <property type="protein sequence ID" value="SEL20309.1"/>
    <property type="molecule type" value="Genomic_DNA"/>
</dbReference>
<organism evidence="1 2">
    <name type="scientific">Bosea lupini</name>
    <dbReference type="NCBI Taxonomy" id="1036779"/>
    <lineage>
        <taxon>Bacteria</taxon>
        <taxon>Pseudomonadati</taxon>
        <taxon>Pseudomonadota</taxon>
        <taxon>Alphaproteobacteria</taxon>
        <taxon>Hyphomicrobiales</taxon>
        <taxon>Boseaceae</taxon>
        <taxon>Bosea</taxon>
    </lineage>
</organism>